<feature type="signal peptide" evidence="2">
    <location>
        <begin position="1"/>
        <end position="17"/>
    </location>
</feature>
<dbReference type="EMBL" id="RSCE01000009">
    <property type="protein sequence ID" value="RSH79609.1"/>
    <property type="molecule type" value="Genomic_DNA"/>
</dbReference>
<reference evidence="4 5" key="1">
    <citation type="submission" date="2018-11" db="EMBL/GenBank/DDBJ databases">
        <title>Genome sequence of Apiotrichum porosum DSM 27194.</title>
        <authorList>
            <person name="Aliyu H."/>
            <person name="Gorte O."/>
            <person name="Ochsenreither K."/>
        </authorList>
    </citation>
    <scope>NUCLEOTIDE SEQUENCE [LARGE SCALE GENOMIC DNA]</scope>
    <source>
        <strain evidence="4 5">DSM 27194</strain>
    </source>
</reference>
<sequence>MFKTAVVFTALAATAVASCKDAILPLAVGDTGSCLSITDLLPLMSADGSLVQPLDTYLSKLCSNSTPGCSNDTLSSAKSSLEKGCAEDMKNPTSPATILISVIDSYDNIYAAACSKNSTTSKFCVTETLETLQTDTNNNITLAYLSGILGGDTSSFAALEQSFQSGHMCTSCVAGIYYEATQINSTLTNTVVGSAVVGQCGADFGKSGPTDVTVQKPGAASGAVPGETTTSLKNGALSYSLAPFAVVGASVVAVFIGAASVF</sequence>
<dbReference type="PANTHER" id="PTHR34862:SF1">
    <property type="entry name" value="SPARK DOMAIN-CONTAINING PROTEIN"/>
    <property type="match status" value="1"/>
</dbReference>
<feature type="domain" description="DUF7729" evidence="3">
    <location>
        <begin position="53"/>
        <end position="205"/>
    </location>
</feature>
<dbReference type="Proteomes" id="UP000279236">
    <property type="component" value="Unassembled WGS sequence"/>
</dbReference>
<dbReference type="GeneID" id="39593802"/>
<keyword evidence="2" id="KW-0732">Signal</keyword>
<accession>A0A427XL31</accession>
<evidence type="ECO:0000256" key="1">
    <source>
        <dbReference type="SAM" id="Phobius"/>
    </source>
</evidence>
<evidence type="ECO:0000256" key="2">
    <source>
        <dbReference type="SAM" id="SignalP"/>
    </source>
</evidence>
<dbReference type="PANTHER" id="PTHR34862">
    <property type="entry name" value="SPARK DOMAIN-CONTAINING PROTEIN"/>
    <property type="match status" value="1"/>
</dbReference>
<dbReference type="RefSeq" id="XP_028474718.1">
    <property type="nucleotide sequence ID" value="XM_028624550.1"/>
</dbReference>
<evidence type="ECO:0000313" key="4">
    <source>
        <dbReference type="EMBL" id="RSH79609.1"/>
    </source>
</evidence>
<keyword evidence="5" id="KW-1185">Reference proteome</keyword>
<keyword evidence="1" id="KW-0472">Membrane</keyword>
<gene>
    <name evidence="4" type="ORF">EHS24_009259</name>
</gene>
<feature type="chain" id="PRO_5019435395" description="DUF7729 domain-containing protein" evidence="2">
    <location>
        <begin position="18"/>
        <end position="262"/>
    </location>
</feature>
<name>A0A427XL31_9TREE</name>
<dbReference type="PROSITE" id="PS51257">
    <property type="entry name" value="PROKAR_LIPOPROTEIN"/>
    <property type="match status" value="1"/>
</dbReference>
<dbReference type="Pfam" id="PF24855">
    <property type="entry name" value="DUF7729"/>
    <property type="match status" value="1"/>
</dbReference>
<organism evidence="4 5">
    <name type="scientific">Apiotrichum porosum</name>
    <dbReference type="NCBI Taxonomy" id="105984"/>
    <lineage>
        <taxon>Eukaryota</taxon>
        <taxon>Fungi</taxon>
        <taxon>Dikarya</taxon>
        <taxon>Basidiomycota</taxon>
        <taxon>Agaricomycotina</taxon>
        <taxon>Tremellomycetes</taxon>
        <taxon>Trichosporonales</taxon>
        <taxon>Trichosporonaceae</taxon>
        <taxon>Apiotrichum</taxon>
    </lineage>
</organism>
<proteinExistence type="predicted"/>
<dbReference type="AlphaFoldDB" id="A0A427XL31"/>
<keyword evidence="1" id="KW-1133">Transmembrane helix</keyword>
<evidence type="ECO:0000313" key="5">
    <source>
        <dbReference type="Proteomes" id="UP000279236"/>
    </source>
</evidence>
<feature type="transmembrane region" description="Helical" evidence="1">
    <location>
        <begin position="241"/>
        <end position="261"/>
    </location>
</feature>
<comment type="caution">
    <text evidence="4">The sequence shown here is derived from an EMBL/GenBank/DDBJ whole genome shotgun (WGS) entry which is preliminary data.</text>
</comment>
<keyword evidence="1" id="KW-0812">Transmembrane</keyword>
<dbReference type="OrthoDB" id="2536450at2759"/>
<dbReference type="InterPro" id="IPR056146">
    <property type="entry name" value="DUF7729"/>
</dbReference>
<evidence type="ECO:0000259" key="3">
    <source>
        <dbReference type="Pfam" id="PF24855"/>
    </source>
</evidence>
<protein>
    <recommendedName>
        <fullName evidence="3">DUF7729 domain-containing protein</fullName>
    </recommendedName>
</protein>